<evidence type="ECO:0000256" key="1">
    <source>
        <dbReference type="SAM" id="SignalP"/>
    </source>
</evidence>
<dbReference type="OrthoDB" id="5513218at2"/>
<dbReference type="EMBL" id="CP012670">
    <property type="protein sequence ID" value="AUX26440.1"/>
    <property type="molecule type" value="Genomic_DNA"/>
</dbReference>
<feature type="signal peptide" evidence="1">
    <location>
        <begin position="1"/>
        <end position="25"/>
    </location>
</feature>
<sequence>MKKIAVLLGGCVALASIAAASPAQADWTDYVSEEDGPALCPGTEAATGFACWGDYCDDVALHCNALPSFSSLDTSTRYWTDYFSEEGDSDLGQQVCYDGPSGGHCETFELGDNVRYCGSRSNKAIVTGIRCSDSYCDEISLECTRPAAGRLTSCSWSDWLSEEEWYAHFGANRFITAVECSGDYCDDKRFYVCSLVQ</sequence>
<evidence type="ECO:0000313" key="2">
    <source>
        <dbReference type="EMBL" id="AUX26440.1"/>
    </source>
</evidence>
<accession>A0A4P2Q9Z8</accession>
<organism evidence="2 3">
    <name type="scientific">Sorangium cellulosum</name>
    <name type="common">Polyangium cellulosum</name>
    <dbReference type="NCBI Taxonomy" id="56"/>
    <lineage>
        <taxon>Bacteria</taxon>
        <taxon>Pseudomonadati</taxon>
        <taxon>Myxococcota</taxon>
        <taxon>Polyangia</taxon>
        <taxon>Polyangiales</taxon>
        <taxon>Polyangiaceae</taxon>
        <taxon>Sorangium</taxon>
    </lineage>
</organism>
<reference evidence="2 3" key="1">
    <citation type="submission" date="2015-09" db="EMBL/GenBank/DDBJ databases">
        <title>Sorangium comparison.</title>
        <authorList>
            <person name="Zaburannyi N."/>
            <person name="Bunk B."/>
            <person name="Overmann J."/>
            <person name="Mueller R."/>
        </authorList>
    </citation>
    <scope>NUCLEOTIDE SEQUENCE [LARGE SCALE GENOMIC DNA]</scope>
    <source>
        <strain evidence="2 3">So ceGT47</strain>
    </source>
</reference>
<name>A0A4P2Q9Z8_SORCE</name>
<dbReference type="Proteomes" id="UP000295781">
    <property type="component" value="Chromosome"/>
</dbReference>
<dbReference type="AlphaFoldDB" id="A0A4P2Q9Z8"/>
<keyword evidence="1" id="KW-0732">Signal</keyword>
<evidence type="ECO:0008006" key="4">
    <source>
        <dbReference type="Google" id="ProtNLM"/>
    </source>
</evidence>
<proteinExistence type="predicted"/>
<feature type="chain" id="PRO_5020192913" description="Secreted protein" evidence="1">
    <location>
        <begin position="26"/>
        <end position="197"/>
    </location>
</feature>
<protein>
    <recommendedName>
        <fullName evidence="4">Secreted protein</fullName>
    </recommendedName>
</protein>
<evidence type="ECO:0000313" key="3">
    <source>
        <dbReference type="Proteomes" id="UP000295781"/>
    </source>
</evidence>
<dbReference type="RefSeq" id="WP_129354041.1">
    <property type="nucleotide sequence ID" value="NZ_CP012670.1"/>
</dbReference>
<gene>
    <name evidence="2" type="ORF">SOCEGT47_070030</name>
</gene>